<sequence>MLSSIIFSEFLSNKGFNFYAGVPCSLLSGLIRIIE</sequence>
<organism evidence="2">
    <name type="scientific">marine metagenome</name>
    <dbReference type="NCBI Taxonomy" id="408172"/>
    <lineage>
        <taxon>unclassified sequences</taxon>
        <taxon>metagenomes</taxon>
        <taxon>ecological metagenomes</taxon>
    </lineage>
</organism>
<feature type="transmembrane region" description="Helical" evidence="1">
    <location>
        <begin position="16"/>
        <end position="34"/>
    </location>
</feature>
<dbReference type="EMBL" id="UINC01131803">
    <property type="protein sequence ID" value="SVD13731.1"/>
    <property type="molecule type" value="Genomic_DNA"/>
</dbReference>
<protein>
    <submittedName>
        <fullName evidence="2">Uncharacterized protein</fullName>
    </submittedName>
</protein>
<gene>
    <name evidence="2" type="ORF">METZ01_LOCUS366585</name>
</gene>
<keyword evidence="1" id="KW-1133">Transmembrane helix</keyword>
<evidence type="ECO:0000313" key="2">
    <source>
        <dbReference type="EMBL" id="SVD13731.1"/>
    </source>
</evidence>
<dbReference type="AlphaFoldDB" id="A0A382SXR7"/>
<feature type="non-terminal residue" evidence="2">
    <location>
        <position position="35"/>
    </location>
</feature>
<reference evidence="2" key="1">
    <citation type="submission" date="2018-05" db="EMBL/GenBank/DDBJ databases">
        <authorList>
            <person name="Lanie J.A."/>
            <person name="Ng W.-L."/>
            <person name="Kazmierczak K.M."/>
            <person name="Andrzejewski T.M."/>
            <person name="Davidsen T.M."/>
            <person name="Wayne K.J."/>
            <person name="Tettelin H."/>
            <person name="Glass J.I."/>
            <person name="Rusch D."/>
            <person name="Podicherti R."/>
            <person name="Tsui H.-C.T."/>
            <person name="Winkler M.E."/>
        </authorList>
    </citation>
    <scope>NUCLEOTIDE SEQUENCE</scope>
</reference>
<name>A0A382SXR7_9ZZZZ</name>
<evidence type="ECO:0000256" key="1">
    <source>
        <dbReference type="SAM" id="Phobius"/>
    </source>
</evidence>
<accession>A0A382SXR7</accession>
<keyword evidence="1" id="KW-0472">Membrane</keyword>
<keyword evidence="1" id="KW-0812">Transmembrane</keyword>
<proteinExistence type="predicted"/>